<dbReference type="Pfam" id="PF22906">
    <property type="entry name" value="GULLO2-like_3rd"/>
    <property type="match status" value="1"/>
</dbReference>
<dbReference type="InterPro" id="IPR007173">
    <property type="entry name" value="ALO_C"/>
</dbReference>
<dbReference type="Pfam" id="PF04030">
    <property type="entry name" value="ALO"/>
    <property type="match status" value="1"/>
</dbReference>
<dbReference type="PROSITE" id="PS51387">
    <property type="entry name" value="FAD_PCMH"/>
    <property type="match status" value="1"/>
</dbReference>
<proteinExistence type="inferred from homology"/>
<evidence type="ECO:0000313" key="9">
    <source>
        <dbReference type="EMBL" id="KAK4338029.1"/>
    </source>
</evidence>
<evidence type="ECO:0000256" key="2">
    <source>
        <dbReference type="ARBA" id="ARBA00005466"/>
    </source>
</evidence>
<evidence type="ECO:0000256" key="7">
    <source>
        <dbReference type="SAM" id="SignalP"/>
    </source>
</evidence>
<accession>A0AAE1QRM5</accession>
<reference evidence="9" key="1">
    <citation type="submission" date="2023-12" db="EMBL/GenBank/DDBJ databases">
        <title>Genome assembly of Anisodus tanguticus.</title>
        <authorList>
            <person name="Wang Y.-J."/>
        </authorList>
    </citation>
    <scope>NUCLEOTIDE SEQUENCE</scope>
    <source>
        <strain evidence="9">KB-2021</strain>
        <tissue evidence="9">Leaf</tissue>
    </source>
</reference>
<dbReference type="Pfam" id="PF01565">
    <property type="entry name" value="FAD_binding_4"/>
    <property type="match status" value="1"/>
</dbReference>
<dbReference type="GO" id="GO:0050105">
    <property type="term" value="F:L-gulonolactone oxidase activity"/>
    <property type="evidence" value="ECO:0007669"/>
    <property type="project" value="UniProtKB-EC"/>
</dbReference>
<comment type="catalytic activity">
    <reaction evidence="6">
        <text>L-gulono-1,4-lactone + O2 = L-ascorbate + H2O2 + H(+)</text>
        <dbReference type="Rhea" id="RHEA:32363"/>
        <dbReference type="ChEBI" id="CHEBI:15378"/>
        <dbReference type="ChEBI" id="CHEBI:15379"/>
        <dbReference type="ChEBI" id="CHEBI:16240"/>
        <dbReference type="ChEBI" id="CHEBI:17587"/>
        <dbReference type="ChEBI" id="CHEBI:38290"/>
        <dbReference type="EC" id="1.1.3.8"/>
    </reaction>
</comment>
<evidence type="ECO:0000256" key="3">
    <source>
        <dbReference type="ARBA" id="ARBA00013121"/>
    </source>
</evidence>
<dbReference type="GO" id="GO:0071949">
    <property type="term" value="F:FAD binding"/>
    <property type="evidence" value="ECO:0007669"/>
    <property type="project" value="InterPro"/>
</dbReference>
<evidence type="ECO:0000256" key="1">
    <source>
        <dbReference type="ARBA" id="ARBA00005147"/>
    </source>
</evidence>
<keyword evidence="10" id="KW-1185">Reference proteome</keyword>
<dbReference type="InterPro" id="IPR036318">
    <property type="entry name" value="FAD-bd_PCMH-like_sf"/>
</dbReference>
<dbReference type="EMBL" id="JAVYJV010000024">
    <property type="protein sequence ID" value="KAK4338029.1"/>
    <property type="molecule type" value="Genomic_DNA"/>
</dbReference>
<comment type="similarity">
    <text evidence="2">Belongs to the oxygen-dependent FAD-linked oxidoreductase family.</text>
</comment>
<comment type="pathway">
    <text evidence="1">Cofactor biosynthesis; L-ascorbate biosynthesis.</text>
</comment>
<evidence type="ECO:0000256" key="6">
    <source>
        <dbReference type="ARBA" id="ARBA00048083"/>
    </source>
</evidence>
<dbReference type="PANTHER" id="PTHR13878">
    <property type="entry name" value="GULONOLACTONE OXIDASE"/>
    <property type="match status" value="1"/>
</dbReference>
<feature type="domain" description="FAD-binding PCMH-type" evidence="8">
    <location>
        <begin position="60"/>
        <end position="241"/>
    </location>
</feature>
<dbReference type="Proteomes" id="UP001291623">
    <property type="component" value="Unassembled WGS sequence"/>
</dbReference>
<evidence type="ECO:0000259" key="8">
    <source>
        <dbReference type="PROSITE" id="PS51387"/>
    </source>
</evidence>
<gene>
    <name evidence="9" type="ORF">RND71_042516</name>
</gene>
<name>A0AAE1QRM5_9SOLA</name>
<dbReference type="InterPro" id="IPR055154">
    <property type="entry name" value="GULLO2-like_C"/>
</dbReference>
<organism evidence="9 10">
    <name type="scientific">Anisodus tanguticus</name>
    <dbReference type="NCBI Taxonomy" id="243964"/>
    <lineage>
        <taxon>Eukaryota</taxon>
        <taxon>Viridiplantae</taxon>
        <taxon>Streptophyta</taxon>
        <taxon>Embryophyta</taxon>
        <taxon>Tracheophyta</taxon>
        <taxon>Spermatophyta</taxon>
        <taxon>Magnoliopsida</taxon>
        <taxon>eudicotyledons</taxon>
        <taxon>Gunneridae</taxon>
        <taxon>Pentapetalae</taxon>
        <taxon>asterids</taxon>
        <taxon>lamiids</taxon>
        <taxon>Solanales</taxon>
        <taxon>Solanaceae</taxon>
        <taxon>Solanoideae</taxon>
        <taxon>Hyoscyameae</taxon>
        <taxon>Anisodus</taxon>
    </lineage>
</organism>
<dbReference type="PANTHER" id="PTHR13878:SF125">
    <property type="entry name" value="L-GULONOLACTONE OXIDASE 3"/>
    <property type="match status" value="1"/>
</dbReference>
<dbReference type="GO" id="GO:0003885">
    <property type="term" value="F:D-arabinono-1,4-lactone oxidase activity"/>
    <property type="evidence" value="ECO:0007669"/>
    <property type="project" value="InterPro"/>
</dbReference>
<dbReference type="InterPro" id="IPR050432">
    <property type="entry name" value="FAD-linked_Oxidoreductases_BP"/>
</dbReference>
<dbReference type="SUPFAM" id="SSF56176">
    <property type="entry name" value="FAD-binding/transporter-associated domain-like"/>
    <property type="match status" value="1"/>
</dbReference>
<feature type="signal peptide" evidence="7">
    <location>
        <begin position="1"/>
        <end position="29"/>
    </location>
</feature>
<dbReference type="InterPro" id="IPR010030">
    <property type="entry name" value="GULO_Plant"/>
</dbReference>
<dbReference type="InterPro" id="IPR006094">
    <property type="entry name" value="Oxid_FAD_bind_N"/>
</dbReference>
<dbReference type="EC" id="1.1.3.8" evidence="3"/>
<comment type="caution">
    <text evidence="9">The sequence shown here is derived from an EMBL/GenBank/DDBJ whole genome shotgun (WGS) entry which is preliminary data.</text>
</comment>
<feature type="chain" id="PRO_5042201122" description="L-gulonolactone oxidase" evidence="7">
    <location>
        <begin position="30"/>
        <end position="593"/>
    </location>
</feature>
<dbReference type="InterPro" id="IPR016166">
    <property type="entry name" value="FAD-bd_PCMH"/>
</dbReference>
<dbReference type="InterPro" id="IPR016169">
    <property type="entry name" value="FAD-bd_PCMH_sub2"/>
</dbReference>
<dbReference type="Gene3D" id="3.30.465.10">
    <property type="match status" value="1"/>
</dbReference>
<evidence type="ECO:0000313" key="10">
    <source>
        <dbReference type="Proteomes" id="UP001291623"/>
    </source>
</evidence>
<sequence>MTNLLWLCHGHHFVLLWISIATLLTISFAMPPPNPIKCNNVNSTPGCQLSNTYGVWGDRQICHAPNIVYPTTEEELRQELANANKNNLKVKVVTRFSHTIPKLACPGNSKESVFISTERYDTNIDVNMEELTVTADGGVGLRKLIDTIENAGLSLVAATYWEGVTVAGVISTGAHGSSWWGKGGAVHDHVIGLSLIVPAHEYEDYAKIIKLTRQDPLFNAAKVSLGLLGIISKVTFQLEPAFKRSVRFNFTNDSHIEDEIIKHARQNEFGDIQWYPSRHTAVYRYDNRVPLDTSGGGVNDFLGFQSNPILLSKSVRATEKGFENTRNEGGKCTMASSFVAYKKLIANGYKNNKLMFTLDIQVGHQGKMQTAGSCLYSSPIDITTTCAWDPRINGLFFYESTAIFPFTKVGDFIRDVKKLRDLAKPESMCGVDIYNGFLFRFIKASEAYLGQDKDSVVLDYNYYRASDALTPRLNQDIWEEIEQMAFFMYGANPHWAKNRNVAFLEVQKKYPKFNKFVAAKNELDPKNMFSSEWSDEILFVKQEGLIKGDGCALEGLCICSEDRHCSPSNGYFCKRGLVYKEARVCRFSSTSTS</sequence>
<dbReference type="AlphaFoldDB" id="A0AAE1QRM5"/>
<keyword evidence="4" id="KW-0060">Ascorbate biosynthesis</keyword>
<dbReference type="GO" id="GO:0016020">
    <property type="term" value="C:membrane"/>
    <property type="evidence" value="ECO:0007669"/>
    <property type="project" value="InterPro"/>
</dbReference>
<keyword evidence="7" id="KW-0732">Signal</keyword>
<protein>
    <recommendedName>
        <fullName evidence="3">L-gulonolactone oxidase</fullName>
        <ecNumber evidence="3">1.1.3.8</ecNumber>
    </recommendedName>
</protein>
<dbReference type="GO" id="GO:0019853">
    <property type="term" value="P:L-ascorbic acid biosynthetic process"/>
    <property type="evidence" value="ECO:0007669"/>
    <property type="project" value="UniProtKB-KW"/>
</dbReference>
<keyword evidence="5" id="KW-0560">Oxidoreductase</keyword>
<dbReference type="NCBIfam" id="TIGR01677">
    <property type="entry name" value="pln_FAD_oxido"/>
    <property type="match status" value="1"/>
</dbReference>
<evidence type="ECO:0000256" key="4">
    <source>
        <dbReference type="ARBA" id="ARBA00022644"/>
    </source>
</evidence>
<evidence type="ECO:0000256" key="5">
    <source>
        <dbReference type="ARBA" id="ARBA00023002"/>
    </source>
</evidence>